<evidence type="ECO:0000256" key="6">
    <source>
        <dbReference type="ARBA" id="ARBA00022989"/>
    </source>
</evidence>
<dbReference type="CDD" id="cd06550">
    <property type="entry name" value="TM_ABC_iron-siderophores_like"/>
    <property type="match status" value="1"/>
</dbReference>
<dbReference type="InterPro" id="IPR000522">
    <property type="entry name" value="ABC_transptr_permease_BtuC"/>
</dbReference>
<proteinExistence type="inferred from homology"/>
<keyword evidence="3" id="KW-0813">Transport</keyword>
<dbReference type="Pfam" id="PF01032">
    <property type="entry name" value="FecCD"/>
    <property type="match status" value="1"/>
</dbReference>
<evidence type="ECO:0000256" key="8">
    <source>
        <dbReference type="SAM" id="MobiDB-lite"/>
    </source>
</evidence>
<feature type="transmembrane region" description="Helical" evidence="9">
    <location>
        <begin position="375"/>
        <end position="397"/>
    </location>
</feature>
<feature type="transmembrane region" description="Helical" evidence="9">
    <location>
        <begin position="187"/>
        <end position="207"/>
    </location>
</feature>
<reference evidence="10 11" key="1">
    <citation type="submission" date="2018-12" db="EMBL/GenBank/DDBJ databases">
        <authorList>
            <consortium name="Pathogen Informatics"/>
        </authorList>
    </citation>
    <scope>NUCLEOTIDE SEQUENCE [LARGE SCALE GENOMIC DNA]</scope>
    <source>
        <strain evidence="10 11">NCTC10951</strain>
    </source>
</reference>
<dbReference type="Gene3D" id="1.10.3470.10">
    <property type="entry name" value="ABC transporter involved in vitamin B12 uptake, BtuC"/>
    <property type="match status" value="1"/>
</dbReference>
<dbReference type="GO" id="GO:0033214">
    <property type="term" value="P:siderophore-iron import into cell"/>
    <property type="evidence" value="ECO:0007669"/>
    <property type="project" value="TreeGrafter"/>
</dbReference>
<sequence length="407" mass="41127">MGTPNAQVPSGDAAGGVDDVGDVDAAASGLDDAAAGTAEPPAQATGKEKEAAPADGATTASSAYSAYRRRTLRRIAMLTGLTGLLLAVFLTALMVGPLGFGPGQVLGSLFYADYDPWVANIVVNLRLPPALLAVLVGGALSLAGVQMQTILDNPLAEPFTLGISAASALGAALAIVTGLVLPVATGATLPIAAMTAGLAASLAIAMVSRLPSVTKEMTILLGIALVFSCQALLALVQYRASTESLQQIVFWSMGSLMRATWPAVITVTVALLVATPVFWVNGWRLTAITLGEARAAAMGINVARVRSWTLVGVALLAALSVAFVGIIGFVGLVGPHMARGLVGEDQRFLVPASILAGSTLLTAAHAASQVIVPGVAVPVGILTALVGVPVFLAIIFGRQHSAVRSGS</sequence>
<dbReference type="EMBL" id="LR134477">
    <property type="protein sequence ID" value="VEI18017.1"/>
    <property type="molecule type" value="Genomic_DNA"/>
</dbReference>
<dbReference type="InterPro" id="IPR037294">
    <property type="entry name" value="ABC_BtuC-like"/>
</dbReference>
<feature type="transmembrane region" description="Helical" evidence="9">
    <location>
        <begin position="75"/>
        <end position="100"/>
    </location>
</feature>
<comment type="subcellular location">
    <subcellularLocation>
        <location evidence="1">Cell membrane</location>
        <topology evidence="1">Multi-pass membrane protein</topology>
    </subcellularLocation>
</comment>
<dbReference type="AlphaFoldDB" id="A0A448PNN6"/>
<feature type="transmembrane region" description="Helical" evidence="9">
    <location>
        <begin position="308"/>
        <end position="333"/>
    </location>
</feature>
<evidence type="ECO:0000256" key="3">
    <source>
        <dbReference type="ARBA" id="ARBA00022448"/>
    </source>
</evidence>
<feature type="transmembrane region" description="Helical" evidence="9">
    <location>
        <begin position="348"/>
        <end position="368"/>
    </location>
</feature>
<feature type="transmembrane region" description="Helical" evidence="9">
    <location>
        <begin position="219"/>
        <end position="240"/>
    </location>
</feature>
<evidence type="ECO:0000313" key="10">
    <source>
        <dbReference type="EMBL" id="VEI18017.1"/>
    </source>
</evidence>
<comment type="similarity">
    <text evidence="2">Belongs to the binding-protein-dependent transport system permease family. FecCD subfamily.</text>
</comment>
<name>A0A448PNN6_ACTVI</name>
<feature type="region of interest" description="Disordered" evidence="8">
    <location>
        <begin position="1"/>
        <end position="57"/>
    </location>
</feature>
<gene>
    <name evidence="10" type="ORF">NCTC10951_02490</name>
</gene>
<dbReference type="SUPFAM" id="SSF81345">
    <property type="entry name" value="ABC transporter involved in vitamin B12 uptake, BtuC"/>
    <property type="match status" value="1"/>
</dbReference>
<keyword evidence="5 9" id="KW-0812">Transmembrane</keyword>
<keyword evidence="7 9" id="KW-0472">Membrane</keyword>
<feature type="compositionally biased region" description="Low complexity" evidence="8">
    <location>
        <begin position="11"/>
        <end position="45"/>
    </location>
</feature>
<protein>
    <submittedName>
        <fullName evidence="10">Probable ABC transporter permease protein HI_1471</fullName>
    </submittedName>
</protein>
<evidence type="ECO:0000256" key="9">
    <source>
        <dbReference type="SAM" id="Phobius"/>
    </source>
</evidence>
<evidence type="ECO:0000256" key="4">
    <source>
        <dbReference type="ARBA" id="ARBA00022475"/>
    </source>
</evidence>
<evidence type="ECO:0000256" key="1">
    <source>
        <dbReference type="ARBA" id="ARBA00004651"/>
    </source>
</evidence>
<dbReference type="GO" id="GO:0022857">
    <property type="term" value="F:transmembrane transporter activity"/>
    <property type="evidence" value="ECO:0007669"/>
    <property type="project" value="InterPro"/>
</dbReference>
<dbReference type="OrthoDB" id="9782305at2"/>
<evidence type="ECO:0000256" key="7">
    <source>
        <dbReference type="ARBA" id="ARBA00023136"/>
    </source>
</evidence>
<keyword evidence="4" id="KW-1003">Cell membrane</keyword>
<evidence type="ECO:0000313" key="11">
    <source>
        <dbReference type="Proteomes" id="UP000268658"/>
    </source>
</evidence>
<organism evidence="10 11">
    <name type="scientific">Actinomyces viscosus</name>
    <dbReference type="NCBI Taxonomy" id="1656"/>
    <lineage>
        <taxon>Bacteria</taxon>
        <taxon>Bacillati</taxon>
        <taxon>Actinomycetota</taxon>
        <taxon>Actinomycetes</taxon>
        <taxon>Actinomycetales</taxon>
        <taxon>Actinomycetaceae</taxon>
        <taxon>Actinomyces</taxon>
    </lineage>
</organism>
<dbReference type="Proteomes" id="UP000268658">
    <property type="component" value="Chromosome"/>
</dbReference>
<keyword evidence="6 9" id="KW-1133">Transmembrane helix</keyword>
<dbReference type="KEGG" id="avc:NCTC10951_02490"/>
<dbReference type="RefSeq" id="WP_126414857.1">
    <property type="nucleotide sequence ID" value="NZ_JASPER010000008.1"/>
</dbReference>
<feature type="transmembrane region" description="Helical" evidence="9">
    <location>
        <begin position="159"/>
        <end position="181"/>
    </location>
</feature>
<feature type="transmembrane region" description="Helical" evidence="9">
    <location>
        <begin position="127"/>
        <end position="147"/>
    </location>
</feature>
<feature type="transmembrane region" description="Helical" evidence="9">
    <location>
        <begin position="260"/>
        <end position="280"/>
    </location>
</feature>
<evidence type="ECO:0000256" key="2">
    <source>
        <dbReference type="ARBA" id="ARBA00007935"/>
    </source>
</evidence>
<dbReference type="PANTHER" id="PTHR30472">
    <property type="entry name" value="FERRIC ENTEROBACTIN TRANSPORT SYSTEM PERMEASE PROTEIN"/>
    <property type="match status" value="1"/>
</dbReference>
<dbReference type="PANTHER" id="PTHR30472:SF25">
    <property type="entry name" value="ABC TRANSPORTER PERMEASE PROTEIN MJ0876-RELATED"/>
    <property type="match status" value="1"/>
</dbReference>
<accession>A0A448PNN6</accession>
<evidence type="ECO:0000256" key="5">
    <source>
        <dbReference type="ARBA" id="ARBA00022692"/>
    </source>
</evidence>
<dbReference type="GO" id="GO:0005886">
    <property type="term" value="C:plasma membrane"/>
    <property type="evidence" value="ECO:0007669"/>
    <property type="project" value="UniProtKB-SubCell"/>
</dbReference>